<dbReference type="EMBL" id="JACHVZ010000020">
    <property type="protein sequence ID" value="MBB2931643.1"/>
    <property type="molecule type" value="Genomic_DNA"/>
</dbReference>
<comment type="caution">
    <text evidence="1">The sequence shown here is derived from an EMBL/GenBank/DDBJ whole genome shotgun (WGS) entry which is preliminary data.</text>
</comment>
<evidence type="ECO:0000313" key="2">
    <source>
        <dbReference type="Proteomes" id="UP000533533"/>
    </source>
</evidence>
<name>A0ABR6FW96_9BURK</name>
<protein>
    <submittedName>
        <fullName evidence="1">Uncharacterized protein</fullName>
    </submittedName>
</protein>
<keyword evidence="2" id="KW-1185">Reference proteome</keyword>
<dbReference type="Proteomes" id="UP000533533">
    <property type="component" value="Unassembled WGS sequence"/>
</dbReference>
<reference evidence="1 2" key="1">
    <citation type="submission" date="2020-08" db="EMBL/GenBank/DDBJ databases">
        <title>Genomic Encyclopedia of Type Strains, Phase IV (KMG-V): Genome sequencing to study the core and pangenomes of soil and plant-associated prokaryotes.</title>
        <authorList>
            <person name="Whitman W."/>
        </authorList>
    </citation>
    <scope>NUCLEOTIDE SEQUENCE [LARGE SCALE GENOMIC DNA]</scope>
    <source>
        <strain evidence="1 2">SRMrh-85</strain>
    </source>
</reference>
<proteinExistence type="predicted"/>
<accession>A0ABR6FW96</accession>
<gene>
    <name evidence="1" type="ORF">FHX59_006114</name>
</gene>
<dbReference type="RefSeq" id="WP_133253707.1">
    <property type="nucleotide sequence ID" value="NZ_JACHVZ010000020.1"/>
</dbReference>
<organism evidence="1 2">
    <name type="scientific">Paraburkholderia silvatlantica</name>
    <dbReference type="NCBI Taxonomy" id="321895"/>
    <lineage>
        <taxon>Bacteria</taxon>
        <taxon>Pseudomonadati</taxon>
        <taxon>Pseudomonadota</taxon>
        <taxon>Betaproteobacteria</taxon>
        <taxon>Burkholderiales</taxon>
        <taxon>Burkholderiaceae</taxon>
        <taxon>Paraburkholderia</taxon>
    </lineage>
</organism>
<evidence type="ECO:0000313" key="1">
    <source>
        <dbReference type="EMBL" id="MBB2931643.1"/>
    </source>
</evidence>
<sequence>MALKGFAKYLFRKGFPEVSPCAAVNVCAGPDFPVELANESRRRHDGGSFCSRIQSGASRSTSRRRINAYRQLFFSSKCRSCWQIRQIARAIQEVPGLVALS</sequence>